<reference evidence="5 7" key="2">
    <citation type="submission" date="2020-02" db="EMBL/GenBank/DDBJ databases">
        <title>Genome sequence of Parvularcula flava strain NH6-79.</title>
        <authorList>
            <person name="Abdul Karim M.H."/>
            <person name="Lam M.Q."/>
            <person name="Chen S.J."/>
            <person name="Yahya A."/>
            <person name="Shahir S."/>
            <person name="Shamsir M.S."/>
            <person name="Chong C.S."/>
        </authorList>
    </citation>
    <scope>NUCLEOTIDE SEQUENCE [LARGE SCALE GENOMIC DNA]</scope>
    <source>
        <strain evidence="5 7">NH6-79</strain>
    </source>
</reference>
<feature type="region of interest" description="Disordered" evidence="1">
    <location>
        <begin position="121"/>
        <end position="191"/>
    </location>
</feature>
<dbReference type="Pfam" id="PF05036">
    <property type="entry name" value="SPOR"/>
    <property type="match status" value="1"/>
</dbReference>
<dbReference type="InterPro" id="IPR052521">
    <property type="entry name" value="Cell_div_SPOR-domain"/>
</dbReference>
<dbReference type="AlphaFoldDB" id="A0A8J3A5L0"/>
<protein>
    <recommendedName>
        <fullName evidence="3">SPOR domain-containing protein</fullName>
    </recommendedName>
</protein>
<dbReference type="SUPFAM" id="SSF110997">
    <property type="entry name" value="Sporulation related repeat"/>
    <property type="match status" value="1"/>
</dbReference>
<feature type="transmembrane region" description="Helical" evidence="2">
    <location>
        <begin position="27"/>
        <end position="48"/>
    </location>
</feature>
<evidence type="ECO:0000313" key="4">
    <source>
        <dbReference type="EMBL" id="GGI00558.1"/>
    </source>
</evidence>
<evidence type="ECO:0000256" key="2">
    <source>
        <dbReference type="SAM" id="Phobius"/>
    </source>
</evidence>
<evidence type="ECO:0000313" key="5">
    <source>
        <dbReference type="EMBL" id="NHK29019.1"/>
    </source>
</evidence>
<keyword evidence="2" id="KW-1133">Transmembrane helix</keyword>
<dbReference type="GO" id="GO:0030428">
    <property type="term" value="C:cell septum"/>
    <property type="evidence" value="ECO:0007669"/>
    <property type="project" value="TreeGrafter"/>
</dbReference>
<dbReference type="EMBL" id="BMGZ01000003">
    <property type="protein sequence ID" value="GGI00558.1"/>
    <property type="molecule type" value="Genomic_DNA"/>
</dbReference>
<dbReference type="GO" id="GO:0032506">
    <property type="term" value="P:cytokinetic process"/>
    <property type="evidence" value="ECO:0007669"/>
    <property type="project" value="TreeGrafter"/>
</dbReference>
<reference evidence="4" key="3">
    <citation type="submission" date="2020-09" db="EMBL/GenBank/DDBJ databases">
        <authorList>
            <person name="Sun Q."/>
            <person name="Zhou Y."/>
        </authorList>
    </citation>
    <scope>NUCLEOTIDE SEQUENCE</scope>
    <source>
        <strain evidence="4">CGMCC 1.14984</strain>
    </source>
</reference>
<dbReference type="Gene3D" id="3.30.70.1070">
    <property type="entry name" value="Sporulation related repeat"/>
    <property type="match status" value="1"/>
</dbReference>
<gene>
    <name evidence="5" type="ORF">FF098_013935</name>
    <name evidence="4" type="ORF">GCM10011355_29130</name>
</gene>
<keyword evidence="2" id="KW-0812">Transmembrane</keyword>
<dbReference type="PANTHER" id="PTHR38687">
    <property type="entry name" value="CELL DIVISION PROTEIN DEDD-RELATED"/>
    <property type="match status" value="1"/>
</dbReference>
<dbReference type="InterPro" id="IPR007730">
    <property type="entry name" value="SPOR-like_dom"/>
</dbReference>
<feature type="region of interest" description="Disordered" evidence="1">
    <location>
        <begin position="70"/>
        <end position="102"/>
    </location>
</feature>
<dbReference type="RefSeq" id="WP_155141643.1">
    <property type="nucleotide sequence ID" value="NZ_BMGZ01000003.1"/>
</dbReference>
<feature type="compositionally biased region" description="Low complexity" evidence="1">
    <location>
        <begin position="157"/>
        <end position="191"/>
    </location>
</feature>
<organism evidence="4 6">
    <name type="scientific">Aquisalinus luteolus</name>
    <dbReference type="NCBI Taxonomy" id="1566827"/>
    <lineage>
        <taxon>Bacteria</taxon>
        <taxon>Pseudomonadati</taxon>
        <taxon>Pseudomonadota</taxon>
        <taxon>Alphaproteobacteria</taxon>
        <taxon>Parvularculales</taxon>
        <taxon>Parvularculaceae</taxon>
        <taxon>Aquisalinus</taxon>
    </lineage>
</organism>
<dbReference type="EMBL" id="VCJR02000003">
    <property type="protein sequence ID" value="NHK29019.1"/>
    <property type="molecule type" value="Genomic_DNA"/>
</dbReference>
<comment type="caution">
    <text evidence="4">The sequence shown here is derived from an EMBL/GenBank/DDBJ whole genome shotgun (WGS) entry which is preliminary data.</text>
</comment>
<evidence type="ECO:0000313" key="7">
    <source>
        <dbReference type="Proteomes" id="UP000818603"/>
    </source>
</evidence>
<dbReference type="InterPro" id="IPR036680">
    <property type="entry name" value="SPOR-like_sf"/>
</dbReference>
<evidence type="ECO:0000256" key="1">
    <source>
        <dbReference type="SAM" id="MobiDB-lite"/>
    </source>
</evidence>
<sequence>MAAMSEDYSEEYDEYYDDEEGEGPSGLLILVVGLLIVLVFCLIVVFAYKRGMAVGEQRSGEVPLVTAEAGPVKTERELDLPAGTRPEVEDTLSGNPPAEVLVDAGAEGDPLENYGDTVSASQQVTGTETPPAQATTEPAPSQSTATTPVRSDPEPITTQPVEQPATTPAQTASTTPAQTPASTPSTTTAPVSGTHVVQVGAFGSDAEANTFYDRLNDRYTTLMSGKRPDIQVADLGDRGVFHRLRIGPFTSYDAASNWCGQLKAAGQDCLVRAVD</sequence>
<dbReference type="PROSITE" id="PS51724">
    <property type="entry name" value="SPOR"/>
    <property type="match status" value="1"/>
</dbReference>
<accession>A0A8J3A5L0</accession>
<feature type="compositionally biased region" description="Low complexity" evidence="1">
    <location>
        <begin position="127"/>
        <end position="140"/>
    </location>
</feature>
<dbReference type="Proteomes" id="UP000818603">
    <property type="component" value="Unassembled WGS sequence"/>
</dbReference>
<proteinExistence type="predicted"/>
<dbReference type="Proteomes" id="UP000621856">
    <property type="component" value="Unassembled WGS sequence"/>
</dbReference>
<reference evidence="4" key="1">
    <citation type="journal article" date="2014" name="Int. J. Syst. Evol. Microbiol.">
        <title>Complete genome sequence of Corynebacterium casei LMG S-19264T (=DSM 44701T), isolated from a smear-ripened cheese.</title>
        <authorList>
            <consortium name="US DOE Joint Genome Institute (JGI-PGF)"/>
            <person name="Walter F."/>
            <person name="Albersmeier A."/>
            <person name="Kalinowski J."/>
            <person name="Ruckert C."/>
        </authorList>
    </citation>
    <scope>NUCLEOTIDE SEQUENCE</scope>
    <source>
        <strain evidence="4">CGMCC 1.14984</strain>
    </source>
</reference>
<keyword evidence="7" id="KW-1185">Reference proteome</keyword>
<keyword evidence="2" id="KW-0472">Membrane</keyword>
<dbReference type="PANTHER" id="PTHR38687:SF1">
    <property type="entry name" value="CELL DIVISION PROTEIN DEDD"/>
    <property type="match status" value="1"/>
</dbReference>
<evidence type="ECO:0000259" key="3">
    <source>
        <dbReference type="PROSITE" id="PS51724"/>
    </source>
</evidence>
<feature type="domain" description="SPOR" evidence="3">
    <location>
        <begin position="189"/>
        <end position="274"/>
    </location>
</feature>
<evidence type="ECO:0000313" key="6">
    <source>
        <dbReference type="Proteomes" id="UP000621856"/>
    </source>
</evidence>
<dbReference type="GO" id="GO:0042834">
    <property type="term" value="F:peptidoglycan binding"/>
    <property type="evidence" value="ECO:0007669"/>
    <property type="project" value="InterPro"/>
</dbReference>
<dbReference type="GO" id="GO:0032153">
    <property type="term" value="C:cell division site"/>
    <property type="evidence" value="ECO:0007669"/>
    <property type="project" value="TreeGrafter"/>
</dbReference>
<name>A0A8J3A5L0_9PROT</name>